<feature type="region of interest" description="Disordered" evidence="1">
    <location>
        <begin position="220"/>
        <end position="266"/>
    </location>
</feature>
<protein>
    <recommendedName>
        <fullName evidence="3">DUF2213 domain-containing protein</fullName>
    </recommendedName>
</protein>
<feature type="compositionally biased region" description="Basic and acidic residues" evidence="1">
    <location>
        <begin position="256"/>
        <end position="266"/>
    </location>
</feature>
<sequence>MIYYGSSISEHIDKTPEGYLICRDVPINRTGTQTYSAGELGVEGDPDRPITVYRLPEDVFAPAALASFEGKDITNGHPAEMLSAVNQAAYSKGHIENVRREGENTVADLIIKDPTLVSDVENGIMREVSCGYNCRFEPYRDGYKQTNIVGNHLAVVPRGRAGASVAIHDAAEPAEKGRNAMNKFARAVLDAFGMAAKDATPEEMEQITNLTVSALDAAPADKAQDADPADEGSSTEAAPTEDADPACKAQDAEEIEAPKGDDIGSKLDRILEMLEARARGGRGEHRLHDETDLDEMIAKLSGEGEKKSLTIPVEETEDAMDSATKDAAVELLRKVRPAVAAIEDKTTRAKVTDALLSAIKGEDKMSQIATAATDSARANAKQTSKTTYEQACAEAESAYAARNPHSKKEEK</sequence>
<dbReference type="Pfam" id="PF09979">
    <property type="entry name" value="DUF2213"/>
    <property type="match status" value="1"/>
</dbReference>
<dbReference type="EMBL" id="BK014710">
    <property type="protein sequence ID" value="DAD68822.1"/>
    <property type="molecule type" value="Genomic_DNA"/>
</dbReference>
<reference evidence="2" key="1">
    <citation type="journal article" date="2021" name="Proc. Natl. Acad. Sci. U.S.A.">
        <title>A Catalog of Tens of Thousands of Viruses from Human Metagenomes Reveals Hidden Associations with Chronic Diseases.</title>
        <authorList>
            <person name="Tisza M.J."/>
            <person name="Buck C.B."/>
        </authorList>
    </citation>
    <scope>NUCLEOTIDE SEQUENCE</scope>
    <source>
        <strain evidence="2">CtHP32</strain>
    </source>
</reference>
<accession>A0A8S5LFU4</accession>
<dbReference type="InterPro" id="IPR016913">
    <property type="entry name" value="UCP029215"/>
</dbReference>
<evidence type="ECO:0000313" key="2">
    <source>
        <dbReference type="EMBL" id="DAD68822.1"/>
    </source>
</evidence>
<organism evidence="2">
    <name type="scientific">Myoviridae sp. ctHP32</name>
    <dbReference type="NCBI Taxonomy" id="2823539"/>
    <lineage>
        <taxon>Viruses</taxon>
        <taxon>Duplodnaviria</taxon>
        <taxon>Heunggongvirae</taxon>
        <taxon>Uroviricota</taxon>
        <taxon>Caudoviricetes</taxon>
    </lineage>
</organism>
<dbReference type="PIRSF" id="PIRSF029215">
    <property type="entry name" value="UCP029215"/>
    <property type="match status" value="1"/>
</dbReference>
<evidence type="ECO:0008006" key="3">
    <source>
        <dbReference type="Google" id="ProtNLM"/>
    </source>
</evidence>
<name>A0A8S5LFU4_9CAUD</name>
<proteinExistence type="predicted"/>
<evidence type="ECO:0000256" key="1">
    <source>
        <dbReference type="SAM" id="MobiDB-lite"/>
    </source>
</evidence>